<reference evidence="2" key="1">
    <citation type="submission" date="2018-02" db="EMBL/GenBank/DDBJ databases">
        <authorList>
            <person name="Kim S.-K."/>
            <person name="Jung H.-I."/>
            <person name="Lee S.-W."/>
        </authorList>
    </citation>
    <scope>NUCLEOTIDE SEQUENCE</scope>
    <source>
        <strain evidence="2">SK3146</strain>
    </source>
</reference>
<dbReference type="PANTHER" id="PTHR35024:SF4">
    <property type="entry name" value="POLYMER-FORMING CYTOSKELETAL PROTEIN"/>
    <property type="match status" value="1"/>
</dbReference>
<gene>
    <name evidence="2" type="ORF">SK3146_02077</name>
</gene>
<evidence type="ECO:0000313" key="2">
    <source>
        <dbReference type="EMBL" id="UQZ82917.1"/>
    </source>
</evidence>
<dbReference type="Proteomes" id="UP001057134">
    <property type="component" value="Chromosome"/>
</dbReference>
<name>A0ABY4RKA8_9BACL</name>
<sequence>MANAIRHKLVLAGTGSASGGAYDDVKITGEGQIIGNLDCVDFKVYGTSRMEGNVKARRFRIFGTSVVVGSAETDEAHIYGTLDIGGDMSVRQLKLHGRSDIGGTLTGDRLYIGGEALVQQDCEAETFVAKGFFTIGGLLNADHIDIRLFGPCRAREIGGSSINVKRTGLAYNLHRLFHSKASAAQDHLAADIIEGDRIYLEYTKAAIVRGSFVSIGPGCEIDCVEYTEHFEQADGSVVRQHGKV</sequence>
<comment type="similarity">
    <text evidence="1">Belongs to the bactofilin family.</text>
</comment>
<accession>A0ABY4RKA8</accession>
<reference evidence="2" key="2">
    <citation type="journal article" date="2021" name="J Anim Sci Technol">
        <title>Complete genome sequence of Paenibacillus konkukensis sp. nov. SK3146 as a potential probiotic strain.</title>
        <authorList>
            <person name="Jung H.I."/>
            <person name="Park S."/>
            <person name="Niu K.M."/>
            <person name="Lee S.W."/>
            <person name="Kothari D."/>
            <person name="Yi K.J."/>
            <person name="Kim S.K."/>
        </authorList>
    </citation>
    <scope>NUCLEOTIDE SEQUENCE</scope>
    <source>
        <strain evidence="2">SK3146</strain>
    </source>
</reference>
<keyword evidence="3" id="KW-1185">Reference proteome</keyword>
<proteinExistence type="inferred from homology"/>
<protein>
    <submittedName>
        <fullName evidence="2">Polymer-forming cytoskeletal</fullName>
    </submittedName>
</protein>
<dbReference type="PANTHER" id="PTHR35024">
    <property type="entry name" value="HYPOTHETICAL CYTOSOLIC PROTEIN"/>
    <property type="match status" value="1"/>
</dbReference>
<dbReference type="RefSeq" id="WP_249864998.1">
    <property type="nucleotide sequence ID" value="NZ_CP027059.1"/>
</dbReference>
<dbReference type="EMBL" id="CP027059">
    <property type="protein sequence ID" value="UQZ82917.1"/>
    <property type="molecule type" value="Genomic_DNA"/>
</dbReference>
<evidence type="ECO:0000313" key="3">
    <source>
        <dbReference type="Proteomes" id="UP001057134"/>
    </source>
</evidence>
<evidence type="ECO:0000256" key="1">
    <source>
        <dbReference type="ARBA" id="ARBA00044755"/>
    </source>
</evidence>
<organism evidence="2 3">
    <name type="scientific">Paenibacillus konkukensis</name>
    <dbReference type="NCBI Taxonomy" id="2020716"/>
    <lineage>
        <taxon>Bacteria</taxon>
        <taxon>Bacillati</taxon>
        <taxon>Bacillota</taxon>
        <taxon>Bacilli</taxon>
        <taxon>Bacillales</taxon>
        <taxon>Paenibacillaceae</taxon>
        <taxon>Paenibacillus</taxon>
    </lineage>
</organism>
<dbReference type="InterPro" id="IPR007607">
    <property type="entry name" value="BacA/B"/>
</dbReference>